<name>A0ACC2ULV8_9FUNG</name>
<proteinExistence type="predicted"/>
<protein>
    <submittedName>
        <fullName evidence="1">Uncharacterized protein</fullName>
    </submittedName>
</protein>
<comment type="caution">
    <text evidence="1">The sequence shown here is derived from an EMBL/GenBank/DDBJ whole genome shotgun (WGS) entry which is preliminary data.</text>
</comment>
<dbReference type="Proteomes" id="UP001165960">
    <property type="component" value="Unassembled WGS sequence"/>
</dbReference>
<accession>A0ACC2ULV8</accession>
<evidence type="ECO:0000313" key="1">
    <source>
        <dbReference type="EMBL" id="KAJ9088089.1"/>
    </source>
</evidence>
<organism evidence="1 2">
    <name type="scientific">Entomophthora muscae</name>
    <dbReference type="NCBI Taxonomy" id="34485"/>
    <lineage>
        <taxon>Eukaryota</taxon>
        <taxon>Fungi</taxon>
        <taxon>Fungi incertae sedis</taxon>
        <taxon>Zoopagomycota</taxon>
        <taxon>Entomophthoromycotina</taxon>
        <taxon>Entomophthoromycetes</taxon>
        <taxon>Entomophthorales</taxon>
        <taxon>Entomophthoraceae</taxon>
        <taxon>Entomophthora</taxon>
    </lineage>
</organism>
<dbReference type="EMBL" id="QTSX02000155">
    <property type="protein sequence ID" value="KAJ9088089.1"/>
    <property type="molecule type" value="Genomic_DNA"/>
</dbReference>
<gene>
    <name evidence="1" type="ORF">DSO57_1026490</name>
</gene>
<reference evidence="1" key="1">
    <citation type="submission" date="2022-04" db="EMBL/GenBank/DDBJ databases">
        <title>Genome of the entomopathogenic fungus Entomophthora muscae.</title>
        <authorList>
            <person name="Elya C."/>
            <person name="Lovett B.R."/>
            <person name="Lee E."/>
            <person name="Macias A.M."/>
            <person name="Hajek A.E."/>
            <person name="De Bivort B.L."/>
            <person name="Kasson M.T."/>
            <person name="De Fine Licht H.H."/>
            <person name="Stajich J.E."/>
        </authorList>
    </citation>
    <scope>NUCLEOTIDE SEQUENCE</scope>
    <source>
        <strain evidence="1">Berkeley</strain>
    </source>
</reference>
<sequence length="554" mass="61656">MLLWIACLLSVAADSPLKVLVHFDFGTMSHINPLLEVGNALRARNHSVVYAAADHNEKYNKPFNFTFASLGTTLSSPDDGRSMMKELFKKRTRVNADIVFDVFPELISASYEAVYPQLTKVVEAEKPDVIMCDFFSPGCRDVAIMQGIPLVTGFQSIDGFGNDRVSFVSAALDYVPITTGSMSFFERLKDKVFVTLRAMYKVYPLTKAINKKRDQFNVPRASHPLGDFSSTLALANTFIGFEAAAPVGTNIRMIGPIRVKSAFTLTPDLLSFLDAHPRTIYIAFGTKVVLADFDIDNLLKGTLAALDAGVIDGVVWGLSSTTQEEFPKEISLNNTLISTQELFNNQHPDIRLLAWAPQDAILNHKNTRLFLSHGGLESAFEAIFSGTPILCMPFFSDQPRNARKLEDAGISQYVDRIAATPASVTRQITEMLEDVDGSISNNVRRMQVLAQIGSRRKELGADAIEEYVYTARICRPSQKHRYGEIPCEAKHLVPADRDMSYITSSLMDVYFFAGILFALAVSPRDIFPFQIYHLFIQPIERHHPQAENAIASFQ</sequence>
<evidence type="ECO:0000313" key="2">
    <source>
        <dbReference type="Proteomes" id="UP001165960"/>
    </source>
</evidence>
<keyword evidence="2" id="KW-1185">Reference proteome</keyword>